<dbReference type="RefSeq" id="WP_154322520.1">
    <property type="nucleotide sequence ID" value="NZ_CAMAAA010000015.1"/>
</dbReference>
<dbReference type="InterPro" id="IPR024008">
    <property type="entry name" value="BsaA"/>
</dbReference>
<proteinExistence type="predicted"/>
<name>A0A844F2F3_CLOSV</name>
<dbReference type="NCBIfam" id="TIGR04090">
    <property type="entry name" value="exp_by_SipW_IV"/>
    <property type="match status" value="1"/>
</dbReference>
<organism evidence="1 2">
    <name type="scientific">Clostridium scindens (strain JCM 10418 / VPI 12708)</name>
    <dbReference type="NCBI Taxonomy" id="29347"/>
    <lineage>
        <taxon>Bacteria</taxon>
        <taxon>Bacillati</taxon>
        <taxon>Bacillota</taxon>
        <taxon>Clostridia</taxon>
        <taxon>Lachnospirales</taxon>
        <taxon>Lachnospiraceae</taxon>
    </lineage>
</organism>
<protein>
    <recommendedName>
        <fullName evidence="3">Alternate signal-mediated exported protein, CPF_0494 family</fullName>
    </recommendedName>
</protein>
<dbReference type="Proteomes" id="UP000462363">
    <property type="component" value="Unassembled WGS sequence"/>
</dbReference>
<comment type="caution">
    <text evidence="1">The sequence shown here is derived from an EMBL/GenBank/DDBJ whole genome shotgun (WGS) entry which is preliminary data.</text>
</comment>
<evidence type="ECO:0000313" key="1">
    <source>
        <dbReference type="EMBL" id="MSS39792.1"/>
    </source>
</evidence>
<dbReference type="AlphaFoldDB" id="A0A844F2F3"/>
<sequence length="274" mass="30815">MKNKVWNKKYLFTFAFLCIFLIGGVFAYWTQELQVRNEFKTAKYDTTIVEEFTAPSEWLPGQEVNKDVSVRNKGTIPVFVRVSIHQKWVRREDVYDGEGKPISPLKGETIPLTFETGNGSAYASQVTWGNDVVVLSSGKQGDIDLGIPSVDTIRDAKGKWLLLTDKVDEEGNLYFYYIGNIQPNTDAPRLVDAVTMHPAIEPEIKGEKVWYDGSDNKVTQEIKNTTYGYENARYTMTVSADTVQATSGAVKAVFGNEDNAKDVIAYLAEYEVME</sequence>
<accession>A0A844F2F3</accession>
<dbReference type="EMBL" id="VUMB01000008">
    <property type="protein sequence ID" value="MSS39792.1"/>
    <property type="molecule type" value="Genomic_DNA"/>
</dbReference>
<evidence type="ECO:0000313" key="2">
    <source>
        <dbReference type="Proteomes" id="UP000462363"/>
    </source>
</evidence>
<reference evidence="1 2" key="1">
    <citation type="submission" date="2019-08" db="EMBL/GenBank/DDBJ databases">
        <title>In-depth cultivation of the pig gut microbiome towards novel bacterial diversity and tailored functional studies.</title>
        <authorList>
            <person name="Wylensek D."/>
            <person name="Hitch T.C.A."/>
            <person name="Clavel T."/>
        </authorList>
    </citation>
    <scope>NUCLEOTIDE SEQUENCE [LARGE SCALE GENOMIC DNA]</scope>
    <source>
        <strain evidence="1 2">BL-389-WT-3D</strain>
    </source>
</reference>
<evidence type="ECO:0008006" key="3">
    <source>
        <dbReference type="Google" id="ProtNLM"/>
    </source>
</evidence>
<gene>
    <name evidence="1" type="ORF">FYJ37_05345</name>
</gene>